<protein>
    <submittedName>
        <fullName evidence="5">Phospholipase-like protein</fullName>
    </submittedName>
</protein>
<dbReference type="InterPro" id="IPR038765">
    <property type="entry name" value="Papain-like_cys_pep_sf"/>
</dbReference>
<comment type="caution">
    <text evidence="5">The sequence shown here is derived from an EMBL/GenBank/DDBJ whole genome shotgun (WGS) entry which is preliminary data.</text>
</comment>
<evidence type="ECO:0000256" key="3">
    <source>
        <dbReference type="ARBA" id="ARBA00022801"/>
    </source>
</evidence>
<dbReference type="PROSITE" id="PS50600">
    <property type="entry name" value="ULP_PROTEASE"/>
    <property type="match status" value="1"/>
</dbReference>
<dbReference type="SUPFAM" id="SSF54001">
    <property type="entry name" value="Cysteine proteinases"/>
    <property type="match status" value="1"/>
</dbReference>
<evidence type="ECO:0000256" key="2">
    <source>
        <dbReference type="ARBA" id="ARBA00022670"/>
    </source>
</evidence>
<keyword evidence="2" id="KW-0645">Protease</keyword>
<evidence type="ECO:0000313" key="6">
    <source>
        <dbReference type="Proteomes" id="UP001151760"/>
    </source>
</evidence>
<dbReference type="Proteomes" id="UP001151760">
    <property type="component" value="Unassembled WGS sequence"/>
</dbReference>
<sequence>MDNKHWVAAAWNLDDYVLMVYDSLESPENGEKIVDLLKIWKDFIKKDLEDMNWFENTKRDPKCFKISLRYMSDVPKQSFVYGTLDCGVMTCKFLEMLTKGKNIDIKSFGDNVGLKCQEYRAKMALMLYGTRCERPV</sequence>
<evidence type="ECO:0000259" key="4">
    <source>
        <dbReference type="PROSITE" id="PS50600"/>
    </source>
</evidence>
<reference evidence="5" key="2">
    <citation type="submission" date="2022-01" db="EMBL/GenBank/DDBJ databases">
        <authorList>
            <person name="Yamashiro T."/>
            <person name="Shiraishi A."/>
            <person name="Satake H."/>
            <person name="Nakayama K."/>
        </authorList>
    </citation>
    <scope>NUCLEOTIDE SEQUENCE</scope>
</reference>
<keyword evidence="3" id="KW-0378">Hydrolase</keyword>
<proteinExistence type="inferred from homology"/>
<dbReference type="EMBL" id="BQNB010013636">
    <property type="protein sequence ID" value="GJT18431.1"/>
    <property type="molecule type" value="Genomic_DNA"/>
</dbReference>
<reference evidence="5" key="1">
    <citation type="journal article" date="2022" name="Int. J. Mol. Sci.">
        <title>Draft Genome of Tanacetum Coccineum: Genomic Comparison of Closely Related Tanacetum-Family Plants.</title>
        <authorList>
            <person name="Yamashiro T."/>
            <person name="Shiraishi A."/>
            <person name="Nakayama K."/>
            <person name="Satake H."/>
        </authorList>
    </citation>
    <scope>NUCLEOTIDE SEQUENCE</scope>
</reference>
<organism evidence="5 6">
    <name type="scientific">Tanacetum coccineum</name>
    <dbReference type="NCBI Taxonomy" id="301880"/>
    <lineage>
        <taxon>Eukaryota</taxon>
        <taxon>Viridiplantae</taxon>
        <taxon>Streptophyta</taxon>
        <taxon>Embryophyta</taxon>
        <taxon>Tracheophyta</taxon>
        <taxon>Spermatophyta</taxon>
        <taxon>Magnoliopsida</taxon>
        <taxon>eudicotyledons</taxon>
        <taxon>Gunneridae</taxon>
        <taxon>Pentapetalae</taxon>
        <taxon>asterids</taxon>
        <taxon>campanulids</taxon>
        <taxon>Asterales</taxon>
        <taxon>Asteraceae</taxon>
        <taxon>Asteroideae</taxon>
        <taxon>Anthemideae</taxon>
        <taxon>Anthemidinae</taxon>
        <taxon>Tanacetum</taxon>
    </lineage>
</organism>
<accession>A0ABQ5BUH8</accession>
<comment type="similarity">
    <text evidence="1">Belongs to the peptidase C48 family.</text>
</comment>
<keyword evidence="6" id="KW-1185">Reference proteome</keyword>
<dbReference type="InterPro" id="IPR003653">
    <property type="entry name" value="Peptidase_C48_C"/>
</dbReference>
<dbReference type="Pfam" id="PF02902">
    <property type="entry name" value="Peptidase_C48"/>
    <property type="match status" value="1"/>
</dbReference>
<gene>
    <name evidence="5" type="ORF">Tco_0877137</name>
</gene>
<evidence type="ECO:0000313" key="5">
    <source>
        <dbReference type="EMBL" id="GJT18431.1"/>
    </source>
</evidence>
<evidence type="ECO:0000256" key="1">
    <source>
        <dbReference type="ARBA" id="ARBA00005234"/>
    </source>
</evidence>
<feature type="domain" description="Ubiquitin-like protease family profile" evidence="4">
    <location>
        <begin position="1"/>
        <end position="97"/>
    </location>
</feature>
<name>A0ABQ5BUH8_9ASTR</name>
<dbReference type="Gene3D" id="3.40.395.10">
    <property type="entry name" value="Adenoviral Proteinase, Chain A"/>
    <property type="match status" value="1"/>
</dbReference>